<name>A0A926DGS4_9FIRM</name>
<dbReference type="AlphaFoldDB" id="A0A926DGS4"/>
<keyword evidence="2" id="KW-1185">Reference proteome</keyword>
<dbReference type="RefSeq" id="WP_249279420.1">
    <property type="nucleotide sequence ID" value="NZ_JACRSS010000001.1"/>
</dbReference>
<sequence>MLISNSLLHDTANDDIVSMVFDAGIGGRRKMPEKAGREMLFLPPIKIF</sequence>
<dbReference type="Proteomes" id="UP000617951">
    <property type="component" value="Unassembled WGS sequence"/>
</dbReference>
<accession>A0A926DGS4</accession>
<proteinExistence type="predicted"/>
<gene>
    <name evidence="1" type="ORF">H8693_01030</name>
</gene>
<reference evidence="1" key="1">
    <citation type="submission" date="2020-08" db="EMBL/GenBank/DDBJ databases">
        <title>Genome public.</title>
        <authorList>
            <person name="Liu C."/>
            <person name="Sun Q."/>
        </authorList>
    </citation>
    <scope>NUCLEOTIDE SEQUENCE</scope>
    <source>
        <strain evidence="1">NSJ-63</strain>
    </source>
</reference>
<dbReference type="EMBL" id="JACRSS010000001">
    <property type="protein sequence ID" value="MBC8537517.1"/>
    <property type="molecule type" value="Genomic_DNA"/>
</dbReference>
<comment type="caution">
    <text evidence="1">The sequence shown here is derived from an EMBL/GenBank/DDBJ whole genome shotgun (WGS) entry which is preliminary data.</text>
</comment>
<evidence type="ECO:0000313" key="2">
    <source>
        <dbReference type="Proteomes" id="UP000617951"/>
    </source>
</evidence>
<organism evidence="1 2">
    <name type="scientific">Guopingia tenuis</name>
    <dbReference type="NCBI Taxonomy" id="2763656"/>
    <lineage>
        <taxon>Bacteria</taxon>
        <taxon>Bacillati</taxon>
        <taxon>Bacillota</taxon>
        <taxon>Clostridia</taxon>
        <taxon>Christensenellales</taxon>
        <taxon>Christensenellaceae</taxon>
        <taxon>Guopingia</taxon>
    </lineage>
</organism>
<evidence type="ECO:0000313" key="1">
    <source>
        <dbReference type="EMBL" id="MBC8537517.1"/>
    </source>
</evidence>
<protein>
    <submittedName>
        <fullName evidence="1">Uncharacterized protein</fullName>
    </submittedName>
</protein>